<keyword evidence="2" id="KW-0732">Signal</keyword>
<evidence type="ECO:0000313" key="3">
    <source>
        <dbReference type="EMBL" id="ANI99820.1"/>
    </source>
</evidence>
<reference evidence="4" key="1">
    <citation type="submission" date="2016-05" db="EMBL/GenBank/DDBJ databases">
        <title>Polynucleobacter sp. QLW-P1FAT50C-4 genome.</title>
        <authorList>
            <person name="Hahn M.W."/>
        </authorList>
    </citation>
    <scope>NUCLEOTIDE SEQUENCE [LARGE SCALE GENOMIC DNA]</scope>
    <source>
        <strain evidence="4">QLW-P1FAT50C-4</strain>
    </source>
</reference>
<dbReference type="RefSeq" id="WP_068948828.1">
    <property type="nucleotide sequence ID" value="NZ_CP015922.1"/>
</dbReference>
<feature type="chain" id="PRO_5008248151" evidence="2">
    <location>
        <begin position="31"/>
        <end position="329"/>
    </location>
</feature>
<proteinExistence type="inferred from homology"/>
<dbReference type="AlphaFoldDB" id="A0A191UFY6"/>
<dbReference type="Proteomes" id="UP000078463">
    <property type="component" value="Chromosome"/>
</dbReference>
<dbReference type="PANTHER" id="PTHR42928">
    <property type="entry name" value="TRICARBOXYLATE-BINDING PROTEIN"/>
    <property type="match status" value="1"/>
</dbReference>
<dbReference type="Gene3D" id="3.40.190.150">
    <property type="entry name" value="Bordetella uptake gene, domain 1"/>
    <property type="match status" value="1"/>
</dbReference>
<dbReference type="InterPro" id="IPR042100">
    <property type="entry name" value="Bug_dom1"/>
</dbReference>
<keyword evidence="4" id="KW-1185">Reference proteome</keyword>
<dbReference type="PIRSF" id="PIRSF017082">
    <property type="entry name" value="YflP"/>
    <property type="match status" value="1"/>
</dbReference>
<dbReference type="KEGG" id="pwu:A8O14_06890"/>
<protein>
    <submittedName>
        <fullName evidence="3">Receptor</fullName>
    </submittedName>
</protein>
<evidence type="ECO:0000256" key="2">
    <source>
        <dbReference type="SAM" id="SignalP"/>
    </source>
</evidence>
<sequence>MNTAITWKIRFVASFLLSVCAASFYQAVMAADPWPTKPIKIIVPFSPGSVQDVLARSFSNELGAALGEPVVVENKAGAGGTVGTSIVANSAADGYTFVLAAASHNINGSLFNKLSFDPIKDFTGAAYIGTSSYIMMTNAEFPAKSVAEFIALAKANPGLYNYASAGNGSASHLAMAYFDSMAGINLVHIPTKGTGDAITELLAGRAQAVIAANVAALPFANDPRVRFLGVSSEKPSPFVPGVPPIGNTVKGYVFDSWFGLLAPAGTPATVINKVQSEMGKLLKQPEIVERMRRQGIEIGNLSPAEFNQLLVRDYVRMANVVKASGARAE</sequence>
<dbReference type="Gene3D" id="3.40.190.10">
    <property type="entry name" value="Periplasmic binding protein-like II"/>
    <property type="match status" value="1"/>
</dbReference>
<keyword evidence="3" id="KW-0675">Receptor</keyword>
<comment type="similarity">
    <text evidence="1">Belongs to the UPF0065 (bug) family.</text>
</comment>
<dbReference type="PANTHER" id="PTHR42928:SF5">
    <property type="entry name" value="BLR1237 PROTEIN"/>
    <property type="match status" value="1"/>
</dbReference>
<dbReference type="EMBL" id="CP015922">
    <property type="protein sequence ID" value="ANI99820.1"/>
    <property type="molecule type" value="Genomic_DNA"/>
</dbReference>
<dbReference type="SUPFAM" id="SSF53850">
    <property type="entry name" value="Periplasmic binding protein-like II"/>
    <property type="match status" value="1"/>
</dbReference>
<gene>
    <name evidence="3" type="ORF">A8O14_06890</name>
</gene>
<feature type="signal peptide" evidence="2">
    <location>
        <begin position="1"/>
        <end position="30"/>
    </location>
</feature>
<evidence type="ECO:0000256" key="1">
    <source>
        <dbReference type="ARBA" id="ARBA00006987"/>
    </source>
</evidence>
<dbReference type="Pfam" id="PF03401">
    <property type="entry name" value="TctC"/>
    <property type="match status" value="1"/>
</dbReference>
<dbReference type="STRING" id="1743168.A8O14_06890"/>
<accession>A0A191UFY6</accession>
<dbReference type="CDD" id="cd13578">
    <property type="entry name" value="PBP2_Bug27"/>
    <property type="match status" value="1"/>
</dbReference>
<organism evidence="3 4">
    <name type="scientific">Polynucleobacter wuianus</name>
    <dbReference type="NCBI Taxonomy" id="1743168"/>
    <lineage>
        <taxon>Bacteria</taxon>
        <taxon>Pseudomonadati</taxon>
        <taxon>Pseudomonadota</taxon>
        <taxon>Betaproteobacteria</taxon>
        <taxon>Burkholderiales</taxon>
        <taxon>Burkholderiaceae</taxon>
        <taxon>Polynucleobacter</taxon>
    </lineage>
</organism>
<dbReference type="OrthoDB" id="8678477at2"/>
<name>A0A191UFY6_9BURK</name>
<evidence type="ECO:0000313" key="4">
    <source>
        <dbReference type="Proteomes" id="UP000078463"/>
    </source>
</evidence>
<dbReference type="InterPro" id="IPR005064">
    <property type="entry name" value="BUG"/>
</dbReference>